<keyword evidence="3" id="KW-1185">Reference proteome</keyword>
<accession>A0A163JWR7</accession>
<sequence>MLSDLLQWGLMTFFFVLALCTWFLSRAKSDPVSIPPPPPPPPLRDVVIVPMKPVLFLSHSTKNEAMFMKADTLLKKETSMILAGEISNWAVVLVPSSFHFRIPPFTKPPPMLPFAQRAHPLTWWLASLPHRHKK</sequence>
<evidence type="ECO:0000313" key="2">
    <source>
        <dbReference type="EMBL" id="SAM04034.1"/>
    </source>
</evidence>
<evidence type="ECO:0000256" key="1">
    <source>
        <dbReference type="SAM" id="SignalP"/>
    </source>
</evidence>
<dbReference type="Proteomes" id="UP000078561">
    <property type="component" value="Unassembled WGS sequence"/>
</dbReference>
<reference evidence="2" key="1">
    <citation type="submission" date="2016-04" db="EMBL/GenBank/DDBJ databases">
        <authorList>
            <person name="Evans L.H."/>
            <person name="Alamgir A."/>
            <person name="Owens N."/>
            <person name="Weber N.D."/>
            <person name="Virtaneva K."/>
            <person name="Barbian K."/>
            <person name="Babar A."/>
            <person name="Rosenke K."/>
        </authorList>
    </citation>
    <scope>NUCLEOTIDE SEQUENCE [LARGE SCALE GENOMIC DNA]</scope>
    <source>
        <strain evidence="2">CBS 101.48</strain>
    </source>
</reference>
<keyword evidence="1" id="KW-0732">Signal</keyword>
<feature type="signal peptide" evidence="1">
    <location>
        <begin position="1"/>
        <end position="29"/>
    </location>
</feature>
<name>A0A163JWR7_ABSGL</name>
<feature type="chain" id="PRO_5007843529" evidence="1">
    <location>
        <begin position="30"/>
        <end position="134"/>
    </location>
</feature>
<dbReference type="AlphaFoldDB" id="A0A163JWR7"/>
<evidence type="ECO:0000313" key="3">
    <source>
        <dbReference type="Proteomes" id="UP000078561"/>
    </source>
</evidence>
<protein>
    <submittedName>
        <fullName evidence="2">Uncharacterized protein</fullName>
    </submittedName>
</protein>
<organism evidence="2">
    <name type="scientific">Absidia glauca</name>
    <name type="common">Pin mould</name>
    <dbReference type="NCBI Taxonomy" id="4829"/>
    <lineage>
        <taxon>Eukaryota</taxon>
        <taxon>Fungi</taxon>
        <taxon>Fungi incertae sedis</taxon>
        <taxon>Mucoromycota</taxon>
        <taxon>Mucoromycotina</taxon>
        <taxon>Mucoromycetes</taxon>
        <taxon>Mucorales</taxon>
        <taxon>Cunninghamellaceae</taxon>
        <taxon>Absidia</taxon>
    </lineage>
</organism>
<gene>
    <name evidence="2" type="primary">ABSGL_09894.1 scaffold 11783</name>
</gene>
<dbReference type="EMBL" id="LT554349">
    <property type="protein sequence ID" value="SAM04034.1"/>
    <property type="molecule type" value="Genomic_DNA"/>
</dbReference>
<dbReference type="InParanoid" id="A0A163JWR7"/>
<proteinExistence type="predicted"/>